<dbReference type="AlphaFoldDB" id="A0AAV6Z2D8"/>
<comment type="caution">
    <text evidence="1">The sequence shown here is derived from an EMBL/GenBank/DDBJ whole genome shotgun (WGS) entry which is preliminary data.</text>
</comment>
<name>A0AAV6Z2D8_ENGPU</name>
<proteinExistence type="predicted"/>
<organism evidence="1 2">
    <name type="scientific">Engystomops pustulosus</name>
    <name type="common">Tungara frog</name>
    <name type="synonym">Physalaemus pustulosus</name>
    <dbReference type="NCBI Taxonomy" id="76066"/>
    <lineage>
        <taxon>Eukaryota</taxon>
        <taxon>Metazoa</taxon>
        <taxon>Chordata</taxon>
        <taxon>Craniata</taxon>
        <taxon>Vertebrata</taxon>
        <taxon>Euteleostomi</taxon>
        <taxon>Amphibia</taxon>
        <taxon>Batrachia</taxon>
        <taxon>Anura</taxon>
        <taxon>Neobatrachia</taxon>
        <taxon>Hyloidea</taxon>
        <taxon>Leptodactylidae</taxon>
        <taxon>Leiuperinae</taxon>
        <taxon>Engystomops</taxon>
    </lineage>
</organism>
<accession>A0AAV6Z2D8</accession>
<gene>
    <name evidence="1" type="ORF">GDO81_024007</name>
</gene>
<sequence length="82" mass="9159">MRHEMDDLCVRIKAFCHCAGVNVLLSSSSQTPSHLGRESAKSTRVNKEYTKEIACGGAEVERQRSSKEEVVNMRSTFPSEDI</sequence>
<evidence type="ECO:0000313" key="2">
    <source>
        <dbReference type="Proteomes" id="UP000824782"/>
    </source>
</evidence>
<dbReference type="Proteomes" id="UP000824782">
    <property type="component" value="Unassembled WGS sequence"/>
</dbReference>
<dbReference type="EMBL" id="WNYA01003019">
    <property type="protein sequence ID" value="KAG8543694.1"/>
    <property type="molecule type" value="Genomic_DNA"/>
</dbReference>
<reference evidence="1" key="1">
    <citation type="thesis" date="2020" institute="ProQuest LLC" country="789 East Eisenhower Parkway, Ann Arbor, MI, USA">
        <title>Comparative Genomics and Chromosome Evolution.</title>
        <authorList>
            <person name="Mudd A.B."/>
        </authorList>
    </citation>
    <scope>NUCLEOTIDE SEQUENCE</scope>
    <source>
        <strain evidence="1">237g6f4</strain>
        <tissue evidence="1">Blood</tissue>
    </source>
</reference>
<evidence type="ECO:0000313" key="1">
    <source>
        <dbReference type="EMBL" id="KAG8543694.1"/>
    </source>
</evidence>
<keyword evidence="2" id="KW-1185">Reference proteome</keyword>
<protein>
    <submittedName>
        <fullName evidence="1">Uncharacterized protein</fullName>
    </submittedName>
</protein>